<comment type="caution">
    <text evidence="1">The sequence shown here is derived from an EMBL/GenBank/DDBJ whole genome shotgun (WGS) entry which is preliminary data.</text>
</comment>
<dbReference type="Proteomes" id="UP000051999">
    <property type="component" value="Unassembled WGS sequence"/>
</dbReference>
<dbReference type="STRING" id="1114972.FD35_GL000931"/>
<evidence type="ECO:0000313" key="1">
    <source>
        <dbReference type="EMBL" id="KRL53682.1"/>
    </source>
</evidence>
<sequence length="186" mass="20157">MSKHYEAKIVSLNAAKIGSNPHGTAEFTEDESTLTIKIEMFDTPANTQHWEHFHGFPEGKVAAIATMAQDANGDGFVDLPETEPVSGTTMVPFDAAPERMSIPNDTYPVSDGDGHFVYEKTVPLDELQQQFKSAFGTTDLQLDKRVVYVHGVPESLELPDTVAGVVGPYDAHVTLPIAVGKIEATD</sequence>
<keyword evidence="2" id="KW-1185">Reference proteome</keyword>
<protein>
    <submittedName>
        <fullName evidence="1">Uncharacterized protein</fullName>
    </submittedName>
</protein>
<dbReference type="AlphaFoldDB" id="A0A0R1RHA4"/>
<proteinExistence type="predicted"/>
<dbReference type="OrthoDB" id="2164423at2"/>
<dbReference type="EMBL" id="AZFF01000016">
    <property type="protein sequence ID" value="KRL53682.1"/>
    <property type="molecule type" value="Genomic_DNA"/>
</dbReference>
<dbReference type="eggNOG" id="ENOG5031R2N">
    <property type="taxonomic scope" value="Bacteria"/>
</dbReference>
<accession>A0A0R1RHA4</accession>
<dbReference type="PATRIC" id="fig|1114972.6.peg.942"/>
<gene>
    <name evidence="1" type="ORF">FD35_GL000931</name>
</gene>
<dbReference type="RefSeq" id="WP_017261046.1">
    <property type="nucleotide sequence ID" value="NZ_AUAW01000016.1"/>
</dbReference>
<reference evidence="1 2" key="1">
    <citation type="journal article" date="2015" name="Genome Announc.">
        <title>Expanding the biotechnology potential of lactobacilli through comparative genomics of 213 strains and associated genera.</title>
        <authorList>
            <person name="Sun Z."/>
            <person name="Harris H.M."/>
            <person name="McCann A."/>
            <person name="Guo C."/>
            <person name="Argimon S."/>
            <person name="Zhang W."/>
            <person name="Yang X."/>
            <person name="Jeffery I.B."/>
            <person name="Cooney J.C."/>
            <person name="Kagawa T.F."/>
            <person name="Liu W."/>
            <person name="Song Y."/>
            <person name="Salvetti E."/>
            <person name="Wrobel A."/>
            <person name="Rasinkangas P."/>
            <person name="Parkhill J."/>
            <person name="Rea M.C."/>
            <person name="O'Sullivan O."/>
            <person name="Ritari J."/>
            <person name="Douillard F.P."/>
            <person name="Paul Ross R."/>
            <person name="Yang R."/>
            <person name="Briner A.E."/>
            <person name="Felis G.E."/>
            <person name="de Vos W.M."/>
            <person name="Barrangou R."/>
            <person name="Klaenhammer T.R."/>
            <person name="Caufield P.W."/>
            <person name="Cui Y."/>
            <person name="Zhang H."/>
            <person name="O'Toole P.W."/>
        </authorList>
    </citation>
    <scope>NUCLEOTIDE SEQUENCE [LARGE SCALE GENOMIC DNA]</scope>
    <source>
        <strain evidence="1 2">DSM 15814</strain>
    </source>
</reference>
<organism evidence="1 2">
    <name type="scientific">Furfurilactobacillus rossiae DSM 15814</name>
    <dbReference type="NCBI Taxonomy" id="1114972"/>
    <lineage>
        <taxon>Bacteria</taxon>
        <taxon>Bacillati</taxon>
        <taxon>Bacillota</taxon>
        <taxon>Bacilli</taxon>
        <taxon>Lactobacillales</taxon>
        <taxon>Lactobacillaceae</taxon>
        <taxon>Furfurilactobacillus</taxon>
    </lineage>
</organism>
<name>A0A0R1RHA4_9LACO</name>
<evidence type="ECO:0000313" key="2">
    <source>
        <dbReference type="Proteomes" id="UP000051999"/>
    </source>
</evidence>